<dbReference type="AlphaFoldDB" id="A0A934PVI8"/>
<proteinExistence type="predicted"/>
<feature type="chain" id="PRO_5037896295" description="Lipoprotein transmembrane" evidence="1">
    <location>
        <begin position="24"/>
        <end position="163"/>
    </location>
</feature>
<keyword evidence="3" id="KW-1185">Reference proteome</keyword>
<sequence length="163" mass="18231">MRRLALVAAALVLAACAANPFNAGSVPVGATRQQVLERLGQPTRVVPIAGGERLQYSLQPLGRFAWMVDLDAAGRVTSVRQVMALREFNRIVPDQWTRADVEREFGPPALVDRVSSWNGPILTYRWQDLDGGWMFYYVYLDEAGVVRRAHQGMEFINTPDRGD</sequence>
<gene>
    <name evidence="2" type="ORF">I8E28_01410</name>
</gene>
<comment type="caution">
    <text evidence="2">The sequence shown here is derived from an EMBL/GenBank/DDBJ whole genome shotgun (WGS) entry which is preliminary data.</text>
</comment>
<reference evidence="2" key="1">
    <citation type="submission" date="2020-12" db="EMBL/GenBank/DDBJ databases">
        <title>Ramlibacter sp. nov., isolated from a freshwater alga, Cryptomonas.</title>
        <authorList>
            <person name="Kim H.M."/>
            <person name="Jeon C.O."/>
        </authorList>
    </citation>
    <scope>NUCLEOTIDE SEQUENCE</scope>
    <source>
        <strain evidence="2">CrO1</strain>
    </source>
</reference>
<evidence type="ECO:0000313" key="2">
    <source>
        <dbReference type="EMBL" id="MBK0391235.1"/>
    </source>
</evidence>
<evidence type="ECO:0008006" key="4">
    <source>
        <dbReference type="Google" id="ProtNLM"/>
    </source>
</evidence>
<dbReference type="EMBL" id="JAEDAO010000001">
    <property type="protein sequence ID" value="MBK0391235.1"/>
    <property type="molecule type" value="Genomic_DNA"/>
</dbReference>
<accession>A0A934PVI8</accession>
<dbReference type="PROSITE" id="PS51257">
    <property type="entry name" value="PROKAR_LIPOPROTEIN"/>
    <property type="match status" value="1"/>
</dbReference>
<dbReference type="Proteomes" id="UP000617041">
    <property type="component" value="Unassembled WGS sequence"/>
</dbReference>
<keyword evidence="1" id="KW-0732">Signal</keyword>
<name>A0A934PVI8_9BURK</name>
<evidence type="ECO:0000256" key="1">
    <source>
        <dbReference type="SAM" id="SignalP"/>
    </source>
</evidence>
<protein>
    <recommendedName>
        <fullName evidence="4">Lipoprotein transmembrane</fullName>
    </recommendedName>
</protein>
<evidence type="ECO:0000313" key="3">
    <source>
        <dbReference type="Proteomes" id="UP000617041"/>
    </source>
</evidence>
<dbReference type="RefSeq" id="WP_200786067.1">
    <property type="nucleotide sequence ID" value="NZ_JAEDAO010000001.1"/>
</dbReference>
<feature type="signal peptide" evidence="1">
    <location>
        <begin position="1"/>
        <end position="23"/>
    </location>
</feature>
<organism evidence="2 3">
    <name type="scientific">Ramlibacter algicola</name>
    <dbReference type="NCBI Taxonomy" id="2795217"/>
    <lineage>
        <taxon>Bacteria</taxon>
        <taxon>Pseudomonadati</taxon>
        <taxon>Pseudomonadota</taxon>
        <taxon>Betaproteobacteria</taxon>
        <taxon>Burkholderiales</taxon>
        <taxon>Comamonadaceae</taxon>
        <taxon>Ramlibacter</taxon>
    </lineage>
</organism>